<reference evidence="2 3" key="1">
    <citation type="submission" date="2019-06" db="EMBL/GenBank/DDBJ databases">
        <title>Genome sequence of Litorilinea aerophila BAA-2444.</title>
        <authorList>
            <person name="Maclea K.S."/>
            <person name="Maurais E.G."/>
            <person name="Iannazzi L.C."/>
        </authorList>
    </citation>
    <scope>NUCLEOTIDE SEQUENCE [LARGE SCALE GENOMIC DNA]</scope>
    <source>
        <strain evidence="2 3">ATCC BAA-2444</strain>
    </source>
</reference>
<sequence>MNRQKLIDELERHSKAVKSIIASLREIEKLSGDREINLARIKKQVGKLKDIVSDSDPFPLDILKEWINQFESELRQTEEQVQRRFGSELEQELRQLGITLTGQYPELKAGLFTIELDFEQWQATLWYGSKQEKLSTSPLSVSDIVKRVERAKKELGSQIPEQELLENLYQAYTRVVQRVGEDAPIIKMLGEIAYLLQNPRFYQDPRKDYYKSYSRADFSFDLFRLRRFLAQNPSSRQFRLKTATRAQTKRRSDFLWVPESEDGKGSAYSHLRFEEKRA</sequence>
<organism evidence="2 3">
    <name type="scientific">Litorilinea aerophila</name>
    <dbReference type="NCBI Taxonomy" id="1204385"/>
    <lineage>
        <taxon>Bacteria</taxon>
        <taxon>Bacillati</taxon>
        <taxon>Chloroflexota</taxon>
        <taxon>Caldilineae</taxon>
        <taxon>Caldilineales</taxon>
        <taxon>Caldilineaceae</taxon>
        <taxon>Litorilinea</taxon>
    </lineage>
</organism>
<dbReference type="EMBL" id="VIGC01000009">
    <property type="protein sequence ID" value="TQE96174.1"/>
    <property type="molecule type" value="Genomic_DNA"/>
</dbReference>
<proteinExistence type="predicted"/>
<name>A0A540VHD9_9CHLR</name>
<evidence type="ECO:0000256" key="1">
    <source>
        <dbReference type="SAM" id="MobiDB-lite"/>
    </source>
</evidence>
<dbReference type="OrthoDB" id="9553634at2"/>
<keyword evidence="3" id="KW-1185">Reference proteome</keyword>
<dbReference type="RefSeq" id="WP_141609727.1">
    <property type="nucleotide sequence ID" value="NZ_VIGC02000009.1"/>
</dbReference>
<dbReference type="InParanoid" id="A0A540VHD9"/>
<accession>A0A540VHD9</accession>
<dbReference type="AlphaFoldDB" id="A0A540VHD9"/>
<evidence type="ECO:0000313" key="2">
    <source>
        <dbReference type="EMBL" id="TQE96174.1"/>
    </source>
</evidence>
<gene>
    <name evidence="2" type="ORF">FKZ61_08820</name>
</gene>
<protein>
    <submittedName>
        <fullName evidence="2">Uncharacterized protein</fullName>
    </submittedName>
</protein>
<dbReference type="Proteomes" id="UP000317371">
    <property type="component" value="Unassembled WGS sequence"/>
</dbReference>
<feature type="region of interest" description="Disordered" evidence="1">
    <location>
        <begin position="259"/>
        <end position="278"/>
    </location>
</feature>
<comment type="caution">
    <text evidence="2">The sequence shown here is derived from an EMBL/GenBank/DDBJ whole genome shotgun (WGS) entry which is preliminary data.</text>
</comment>
<evidence type="ECO:0000313" key="3">
    <source>
        <dbReference type="Proteomes" id="UP000317371"/>
    </source>
</evidence>